<evidence type="ECO:0000256" key="5">
    <source>
        <dbReference type="ARBA" id="ARBA00022840"/>
    </source>
</evidence>
<keyword evidence="10" id="KW-0862">Zinc</keyword>
<dbReference type="InterPro" id="IPR027417">
    <property type="entry name" value="P-loop_NTPase"/>
</dbReference>
<dbReference type="InterPro" id="IPR014721">
    <property type="entry name" value="Ribsml_uS5_D2-typ_fold_subgr"/>
</dbReference>
<dbReference type="EMBL" id="LBTJ01000009">
    <property type="protein sequence ID" value="KKQ38496.1"/>
    <property type="molecule type" value="Genomic_DNA"/>
</dbReference>
<keyword evidence="4" id="KW-0378">Hydrolase</keyword>
<keyword evidence="10" id="KW-0863">Zinc-finger</keyword>
<dbReference type="GO" id="GO:0016787">
    <property type="term" value="F:hydrolase activity"/>
    <property type="evidence" value="ECO:0007669"/>
    <property type="project" value="UniProtKB-KW"/>
</dbReference>
<evidence type="ECO:0000259" key="11">
    <source>
        <dbReference type="PROSITE" id="PS50162"/>
    </source>
</evidence>
<evidence type="ECO:0000313" key="12">
    <source>
        <dbReference type="EMBL" id="KKQ38496.1"/>
    </source>
</evidence>
<evidence type="ECO:0000256" key="10">
    <source>
        <dbReference type="RuleBase" id="RU003555"/>
    </source>
</evidence>
<dbReference type="GO" id="GO:0003684">
    <property type="term" value="F:damaged DNA binding"/>
    <property type="evidence" value="ECO:0007669"/>
    <property type="project" value="InterPro"/>
</dbReference>
<dbReference type="GO" id="GO:0005524">
    <property type="term" value="F:ATP binding"/>
    <property type="evidence" value="ECO:0007669"/>
    <property type="project" value="UniProtKB-UniRule"/>
</dbReference>
<dbReference type="InterPro" id="IPR020568">
    <property type="entry name" value="Ribosomal_Su5_D2-typ_SF"/>
</dbReference>
<dbReference type="InterPro" id="IPR004504">
    <property type="entry name" value="DNA_repair_RadA"/>
</dbReference>
<dbReference type="Pfam" id="PF13541">
    <property type="entry name" value="ChlI"/>
    <property type="match status" value="1"/>
</dbReference>
<dbReference type="STRING" id="1618481.US54_C0009G0016"/>
<reference evidence="12 13" key="1">
    <citation type="journal article" date="2015" name="Nature">
        <title>rRNA introns, odd ribosomes, and small enigmatic genomes across a large radiation of phyla.</title>
        <authorList>
            <person name="Brown C.T."/>
            <person name="Hug L.A."/>
            <person name="Thomas B.C."/>
            <person name="Sharon I."/>
            <person name="Castelle C.J."/>
            <person name="Singh A."/>
            <person name="Wilkins M.J."/>
            <person name="Williams K.H."/>
            <person name="Banfield J.F."/>
        </authorList>
    </citation>
    <scope>NUCLEOTIDE SEQUENCE [LARGE SCALE GENOMIC DNA]</scope>
</reference>
<evidence type="ECO:0000256" key="2">
    <source>
        <dbReference type="ARBA" id="ARBA00022741"/>
    </source>
</evidence>
<sequence length="372" mass="40655">MDNRRVPTGMFEFDRVLGGGMVKGSVVLVTGEPGVGKSTLLLQGLKNLATLYISGEESAEQVKDRADRLKLQLSSFLFSDTLQVEGIVNGIESMKQKPDVVVIDSIQTIYSNDVDSPPGTVTQLREATAKLIRLAKETGIPIIIVGHVTKEGDIAGPKTLEHMVDAVLYFEGERISNFRVLRANKNRFGSTDEIGIFEMIDAGLAQIDNPLAFINTDRNLQVPGKSIVGVMEGKRPLFFEIQALASPSFLSMPRRVVKGVDYNKVLLLLAVLQKNLNLSLSKYDLFVNVVGGVNVKSTAADLGIVAAIISSIKSISLSSQTMFSGEVGLLGEIRSVYGQTKILKEAKRLRFTHIFSYENCNTVQELYRSLGK</sequence>
<keyword evidence="7 10" id="KW-0238">DNA-binding</keyword>
<comment type="function">
    <text evidence="10">DNA-dependent ATPase involved in processing of recombination intermediates, plays a role in repairing DNA breaks. Stimulates the branch migration of RecA-mediated strand transfer reactions, allowing the 3' invading strand to extend heteroduplex DNA faster. Binds ssDNA in the presence of ADP but not other nucleotides, has ATPase activity that is stimulated by ssDNA and various branched DNA structures, but inhibited by SSB. Does not have RecA's homology-searching function.</text>
</comment>
<keyword evidence="2 10" id="KW-0547">Nucleotide-binding</keyword>
<dbReference type="PROSITE" id="PS50162">
    <property type="entry name" value="RECA_2"/>
    <property type="match status" value="1"/>
</dbReference>
<feature type="domain" description="RecA family profile 1" evidence="11">
    <location>
        <begin position="2"/>
        <end position="148"/>
    </location>
</feature>
<evidence type="ECO:0000256" key="3">
    <source>
        <dbReference type="ARBA" id="ARBA00022763"/>
    </source>
</evidence>
<dbReference type="GO" id="GO:0000725">
    <property type="term" value="P:recombinational repair"/>
    <property type="evidence" value="ECO:0007669"/>
    <property type="project" value="TreeGrafter"/>
</dbReference>
<dbReference type="PANTHER" id="PTHR32472">
    <property type="entry name" value="DNA REPAIR PROTEIN RADA"/>
    <property type="match status" value="1"/>
</dbReference>
<keyword evidence="6" id="KW-0346">Stress response</keyword>
<dbReference type="Proteomes" id="UP000034471">
    <property type="component" value="Unassembled WGS sequence"/>
</dbReference>
<dbReference type="Pfam" id="PF13481">
    <property type="entry name" value="AAA_25"/>
    <property type="match status" value="1"/>
</dbReference>
<evidence type="ECO:0000313" key="13">
    <source>
        <dbReference type="Proteomes" id="UP000034471"/>
    </source>
</evidence>
<dbReference type="FunFam" id="3.40.50.300:FF:000050">
    <property type="entry name" value="DNA repair protein RadA"/>
    <property type="match status" value="1"/>
</dbReference>
<dbReference type="PRINTS" id="PR01874">
    <property type="entry name" value="DNAREPAIRADA"/>
</dbReference>
<gene>
    <name evidence="12" type="ORF">US54_C0009G0016</name>
</gene>
<dbReference type="PATRIC" id="fig|1618481.3.peg.273"/>
<dbReference type="SUPFAM" id="SSF54211">
    <property type="entry name" value="Ribosomal protein S5 domain 2-like"/>
    <property type="match status" value="1"/>
</dbReference>
<dbReference type="AlphaFoldDB" id="A0A0G0KD19"/>
<evidence type="ECO:0000256" key="1">
    <source>
        <dbReference type="ARBA" id="ARBA00022723"/>
    </source>
</evidence>
<dbReference type="InterPro" id="IPR020588">
    <property type="entry name" value="RecA_ATP-bd"/>
</dbReference>
<dbReference type="PANTHER" id="PTHR32472:SF10">
    <property type="entry name" value="DNA REPAIR PROTEIN RADA-LIKE PROTEIN"/>
    <property type="match status" value="1"/>
</dbReference>
<dbReference type="SUPFAM" id="SSF52540">
    <property type="entry name" value="P-loop containing nucleoside triphosphate hydrolases"/>
    <property type="match status" value="1"/>
</dbReference>
<organism evidence="12 13">
    <name type="scientific">Candidatus Roizmanbacteria bacterium GW2011_GWA2_37_7</name>
    <dbReference type="NCBI Taxonomy" id="1618481"/>
    <lineage>
        <taxon>Bacteria</taxon>
        <taxon>Candidatus Roizmaniibacteriota</taxon>
    </lineage>
</organism>
<evidence type="ECO:0000256" key="7">
    <source>
        <dbReference type="ARBA" id="ARBA00023125"/>
    </source>
</evidence>
<evidence type="ECO:0000256" key="4">
    <source>
        <dbReference type="ARBA" id="ARBA00022801"/>
    </source>
</evidence>
<dbReference type="NCBIfam" id="TIGR00416">
    <property type="entry name" value="sms"/>
    <property type="match status" value="1"/>
</dbReference>
<comment type="similarity">
    <text evidence="10">Belongs to the RecA family. RadA subfamily.</text>
</comment>
<keyword evidence="8 10" id="KW-0234">DNA repair</keyword>
<protein>
    <recommendedName>
        <fullName evidence="9 10">DNA repair protein RadA</fullName>
    </recommendedName>
</protein>
<dbReference type="GO" id="GO:0008270">
    <property type="term" value="F:zinc ion binding"/>
    <property type="evidence" value="ECO:0007669"/>
    <property type="project" value="UniProtKB-KW"/>
</dbReference>
<dbReference type="Gene3D" id="3.40.50.300">
    <property type="entry name" value="P-loop containing nucleotide triphosphate hydrolases"/>
    <property type="match status" value="1"/>
</dbReference>
<evidence type="ECO:0000256" key="8">
    <source>
        <dbReference type="ARBA" id="ARBA00023204"/>
    </source>
</evidence>
<keyword evidence="1 10" id="KW-0479">Metal-binding</keyword>
<name>A0A0G0KD19_9BACT</name>
<dbReference type="SMART" id="SM00382">
    <property type="entry name" value="AAA"/>
    <property type="match status" value="1"/>
</dbReference>
<keyword evidence="5 10" id="KW-0067">ATP-binding</keyword>
<dbReference type="InterPro" id="IPR003593">
    <property type="entry name" value="AAA+_ATPase"/>
</dbReference>
<evidence type="ECO:0000256" key="6">
    <source>
        <dbReference type="ARBA" id="ARBA00023016"/>
    </source>
</evidence>
<keyword evidence="3 10" id="KW-0227">DNA damage</keyword>
<accession>A0A0G0KD19</accession>
<dbReference type="Gene3D" id="3.30.230.10">
    <property type="match status" value="1"/>
</dbReference>
<dbReference type="GO" id="GO:0140664">
    <property type="term" value="F:ATP-dependent DNA damage sensor activity"/>
    <property type="evidence" value="ECO:0007669"/>
    <property type="project" value="InterPro"/>
</dbReference>
<comment type="caution">
    <text evidence="12">The sequence shown here is derived from an EMBL/GenBank/DDBJ whole genome shotgun (WGS) entry which is preliminary data.</text>
</comment>
<dbReference type="GO" id="GO:0005829">
    <property type="term" value="C:cytosol"/>
    <property type="evidence" value="ECO:0007669"/>
    <property type="project" value="TreeGrafter"/>
</dbReference>
<proteinExistence type="inferred from homology"/>
<evidence type="ECO:0000256" key="9">
    <source>
        <dbReference type="NCBIfam" id="TIGR00416"/>
    </source>
</evidence>